<comment type="caution">
    <text evidence="2">The sequence shown here is derived from an EMBL/GenBank/DDBJ whole genome shotgun (WGS) entry which is preliminary data.</text>
</comment>
<name>A0A1V9YAD5_ACHHY</name>
<dbReference type="InterPro" id="IPR001810">
    <property type="entry name" value="F-box_dom"/>
</dbReference>
<accession>A0A1V9YAD5</accession>
<evidence type="ECO:0000313" key="2">
    <source>
        <dbReference type="EMBL" id="OQR82654.1"/>
    </source>
</evidence>
<dbReference type="SMART" id="SM00256">
    <property type="entry name" value="FBOX"/>
    <property type="match status" value="1"/>
</dbReference>
<dbReference type="Gene3D" id="1.20.1280.50">
    <property type="match status" value="1"/>
</dbReference>
<dbReference type="AlphaFoldDB" id="A0A1V9YAD5"/>
<keyword evidence="3" id="KW-1185">Reference proteome</keyword>
<gene>
    <name evidence="2" type="ORF">ACHHYP_15676</name>
</gene>
<dbReference type="Proteomes" id="UP000243579">
    <property type="component" value="Unassembled WGS sequence"/>
</dbReference>
<sequence length="159" mass="17965">MADTQDKGDQWIVLNPQYQLVVHPRVRRLIPEGILGGISEESIANILAFLDGKSLTAMGHVCRQLRDASNNDAFWLANCRFEWGIEPSQLSQRVPITGKELYRVAHQSLTRLTKAMMEEQCMMAMQRAWCLSAHTIASIAQSRSMFQYSSLLCTIPKPV</sequence>
<protein>
    <recommendedName>
        <fullName evidence="1">F-box domain-containing protein</fullName>
    </recommendedName>
</protein>
<feature type="domain" description="F-box" evidence="1">
    <location>
        <begin position="38"/>
        <end position="78"/>
    </location>
</feature>
<organism evidence="2 3">
    <name type="scientific">Achlya hypogyna</name>
    <name type="common">Oomycete</name>
    <name type="synonym">Protoachlya hypogyna</name>
    <dbReference type="NCBI Taxonomy" id="1202772"/>
    <lineage>
        <taxon>Eukaryota</taxon>
        <taxon>Sar</taxon>
        <taxon>Stramenopiles</taxon>
        <taxon>Oomycota</taxon>
        <taxon>Saprolegniomycetes</taxon>
        <taxon>Saprolegniales</taxon>
        <taxon>Achlyaceae</taxon>
        <taxon>Achlya</taxon>
    </lineage>
</organism>
<proteinExistence type="predicted"/>
<dbReference type="EMBL" id="JNBR01002427">
    <property type="protein sequence ID" value="OQR82654.1"/>
    <property type="molecule type" value="Genomic_DNA"/>
</dbReference>
<dbReference type="OrthoDB" id="3219396at2759"/>
<evidence type="ECO:0000259" key="1">
    <source>
        <dbReference type="SMART" id="SM00256"/>
    </source>
</evidence>
<dbReference type="SUPFAM" id="SSF81383">
    <property type="entry name" value="F-box domain"/>
    <property type="match status" value="1"/>
</dbReference>
<dbReference type="Pfam" id="PF12937">
    <property type="entry name" value="F-box-like"/>
    <property type="match status" value="1"/>
</dbReference>
<reference evidence="2 3" key="1">
    <citation type="journal article" date="2014" name="Genome Biol. Evol.">
        <title>The secreted proteins of Achlya hypogyna and Thraustotheca clavata identify the ancestral oomycete secretome and reveal gene acquisitions by horizontal gene transfer.</title>
        <authorList>
            <person name="Misner I."/>
            <person name="Blouin N."/>
            <person name="Leonard G."/>
            <person name="Richards T.A."/>
            <person name="Lane C.E."/>
        </authorList>
    </citation>
    <scope>NUCLEOTIDE SEQUENCE [LARGE SCALE GENOMIC DNA]</scope>
    <source>
        <strain evidence="2 3">ATCC 48635</strain>
    </source>
</reference>
<dbReference type="InterPro" id="IPR036047">
    <property type="entry name" value="F-box-like_dom_sf"/>
</dbReference>
<evidence type="ECO:0000313" key="3">
    <source>
        <dbReference type="Proteomes" id="UP000243579"/>
    </source>
</evidence>
<dbReference type="STRING" id="1202772.A0A1V9YAD5"/>